<accession>U4LBC8</accession>
<protein>
    <submittedName>
        <fullName evidence="1">Similar to PREDICTED: pogo transposable element with ZNF domain-like [Amphimedon queenslandica] acc. no. XP_003391007</fullName>
    </submittedName>
</protein>
<dbReference type="OrthoDB" id="5427804at2759"/>
<dbReference type="Proteomes" id="UP000018144">
    <property type="component" value="Unassembled WGS sequence"/>
</dbReference>
<evidence type="ECO:0000313" key="2">
    <source>
        <dbReference type="Proteomes" id="UP000018144"/>
    </source>
</evidence>
<organism evidence="1 2">
    <name type="scientific">Pyronema omphalodes (strain CBS 100304)</name>
    <name type="common">Pyronema confluens</name>
    <dbReference type="NCBI Taxonomy" id="1076935"/>
    <lineage>
        <taxon>Eukaryota</taxon>
        <taxon>Fungi</taxon>
        <taxon>Dikarya</taxon>
        <taxon>Ascomycota</taxon>
        <taxon>Pezizomycotina</taxon>
        <taxon>Pezizomycetes</taxon>
        <taxon>Pezizales</taxon>
        <taxon>Pyronemataceae</taxon>
        <taxon>Pyronema</taxon>
    </lineage>
</organism>
<gene>
    <name evidence="1" type="ORF">PCON_02360</name>
</gene>
<name>U4LBC8_PYROM</name>
<reference evidence="1 2" key="1">
    <citation type="journal article" date="2013" name="PLoS Genet.">
        <title>The genome and development-dependent transcriptomes of Pyronema confluens: a window into fungal evolution.</title>
        <authorList>
            <person name="Traeger S."/>
            <person name="Altegoer F."/>
            <person name="Freitag M."/>
            <person name="Gabaldon T."/>
            <person name="Kempken F."/>
            <person name="Kumar A."/>
            <person name="Marcet-Houben M."/>
            <person name="Poggeler S."/>
            <person name="Stajich J.E."/>
            <person name="Nowrousian M."/>
        </authorList>
    </citation>
    <scope>NUCLEOTIDE SEQUENCE [LARGE SCALE GENOMIC DNA]</scope>
    <source>
        <strain evidence="2">CBS 100304</strain>
        <tissue evidence="1">Vegetative mycelium</tissue>
    </source>
</reference>
<dbReference type="EMBL" id="HF936265">
    <property type="protein sequence ID" value="CCX15901.1"/>
    <property type="molecule type" value="Genomic_DNA"/>
</dbReference>
<keyword evidence="2" id="KW-1185">Reference proteome</keyword>
<evidence type="ECO:0000313" key="1">
    <source>
        <dbReference type="EMBL" id="CCX15901.1"/>
    </source>
</evidence>
<dbReference type="AlphaFoldDB" id="U4LBC8"/>
<sequence length="63" mass="6720">MTTALIPGGCTGLLQPLDVCVNQPFKSLLQDVMEDGITALEEMEELAREEGRPITTESAVGEA</sequence>
<proteinExistence type="predicted"/>
<dbReference type="STRING" id="1076935.U4LBC8"/>